<gene>
    <name evidence="1" type="ORF">vBKpnF48_223</name>
</gene>
<dbReference type="Pfam" id="PF10886">
    <property type="entry name" value="DUF2685"/>
    <property type="match status" value="1"/>
</dbReference>
<evidence type="ECO:0008006" key="3">
    <source>
        <dbReference type="Google" id="ProtNLM"/>
    </source>
</evidence>
<sequence length="54" mass="5967">MSCICVVCKTPIDDVLVVQSDKGPVHPGQCYNHAVEMPVTENTEQQLNEVQLLI</sequence>
<dbReference type="InterPro" id="IPR024362">
    <property type="entry name" value="DUF2685"/>
</dbReference>
<reference evidence="2" key="1">
    <citation type="submission" date="2018-01" db="EMBL/GenBank/DDBJ databases">
        <title>Direct submission.</title>
        <authorList>
            <person name="Ciacci N."/>
        </authorList>
    </citation>
    <scope>NUCLEOTIDE SEQUENCE [LARGE SCALE GENOMIC DNA]</scope>
</reference>
<keyword evidence="2" id="KW-1185">Reference proteome</keyword>
<dbReference type="EMBL" id="MG746602">
    <property type="protein sequence ID" value="AUO78848.1"/>
    <property type="molecule type" value="Genomic_DNA"/>
</dbReference>
<protein>
    <recommendedName>
        <fullName evidence="3">DUF2685 domain-containing protein</fullName>
    </recommendedName>
</protein>
<organism evidence="1 2">
    <name type="scientific">Klebsiella phage vB_Kpn_F48</name>
    <dbReference type="NCBI Taxonomy" id="2070028"/>
    <lineage>
        <taxon>Viruses</taxon>
        <taxon>Duplodnaviria</taxon>
        <taxon>Heunggongvirae</taxon>
        <taxon>Uroviricota</taxon>
        <taxon>Caudoviricetes</taxon>
        <taxon>Marfavirus</taxon>
        <taxon>Marfavirus F48</taxon>
    </lineage>
</organism>
<name>A0A2I6UFT2_9CAUD</name>
<evidence type="ECO:0000313" key="2">
    <source>
        <dbReference type="Proteomes" id="UP000240294"/>
    </source>
</evidence>
<evidence type="ECO:0000313" key="1">
    <source>
        <dbReference type="EMBL" id="AUO78848.1"/>
    </source>
</evidence>
<accession>A0A2I6UFT2</accession>
<proteinExistence type="predicted"/>
<dbReference type="Proteomes" id="UP000240294">
    <property type="component" value="Genome"/>
</dbReference>